<dbReference type="Proteomes" id="UP001219525">
    <property type="component" value="Unassembled WGS sequence"/>
</dbReference>
<dbReference type="AlphaFoldDB" id="A0AAD6UMJ1"/>
<feature type="compositionally biased region" description="Low complexity" evidence="1">
    <location>
        <begin position="27"/>
        <end position="44"/>
    </location>
</feature>
<name>A0AAD6UMJ1_9AGAR</name>
<organism evidence="2 3">
    <name type="scientific">Mycena pura</name>
    <dbReference type="NCBI Taxonomy" id="153505"/>
    <lineage>
        <taxon>Eukaryota</taxon>
        <taxon>Fungi</taxon>
        <taxon>Dikarya</taxon>
        <taxon>Basidiomycota</taxon>
        <taxon>Agaricomycotina</taxon>
        <taxon>Agaricomycetes</taxon>
        <taxon>Agaricomycetidae</taxon>
        <taxon>Agaricales</taxon>
        <taxon>Marasmiineae</taxon>
        <taxon>Mycenaceae</taxon>
        <taxon>Mycena</taxon>
    </lineage>
</organism>
<feature type="compositionally biased region" description="Pro residues" evidence="1">
    <location>
        <begin position="61"/>
        <end position="76"/>
    </location>
</feature>
<proteinExistence type="predicted"/>
<protein>
    <submittedName>
        <fullName evidence="2">Uncharacterized protein</fullName>
    </submittedName>
</protein>
<comment type="caution">
    <text evidence="2">The sequence shown here is derived from an EMBL/GenBank/DDBJ whole genome shotgun (WGS) entry which is preliminary data.</text>
</comment>
<dbReference type="EMBL" id="JARJCW010000143">
    <property type="protein sequence ID" value="KAJ7190785.1"/>
    <property type="molecule type" value="Genomic_DNA"/>
</dbReference>
<evidence type="ECO:0000313" key="3">
    <source>
        <dbReference type="Proteomes" id="UP001219525"/>
    </source>
</evidence>
<sequence>MRPGSRPAPAGALPVNVSPPPLPPLRPTTALDASSASPAAPTDPNAHLPPDFSTKPRHSAPTPPRPSAPPATPAPPDALSSASESHPHLNPLSVPLRPTYAEPDGRCATPLPVTTRQKDTRQMCRAAHTLEDPCAACELQYDLFATETFFDPAVADETPPRAAVNALAEECRVRLCPCPLPRPLLMPPQGEVLTADCVLQSLIGGYLEGRSPLAGDNPQLDLKALASPPRRSARLFAARLAAEAKLCLPKPQPLTPTSAAKPSRRNAPAPGARNAPAPGARNAPAPGARNAPAPGAKPQRKAKASKPNTPSNTRPWINAAGELVRPEASWAYAPLPSAAPLPLPHPSLPARPACPTPLPVTALHPSLPSRPANGPPAEEPPAKRHCSRGHRPEARAEQKVRRSARRGDTLASNNFSIIKNASVSSTGFQGTAPPPLARKKIDRLYGNEPDARGLHQYLRYFFPCYYDLRDSPRDERATFFVDRDGLIFMYRSFRVAELMARADEVQHAHDILVGSDRTNKAWREHYREGQRGDHIAIIFGHHRQSAQAPRLTKWHLDHMERVNEFMQLPVVKALIGIVSDIVTTVFPGVATRFLADAEWHWRRYGIKPMFGLFWNLCLNAWFPGQRRIHCRPHADKKNQIGVCVLLIYVLKTALQFDHRRFTWLVIWEAGVAVELPPWVILIYPSALFYHFNLDVSQIEFVTTDGCIRPTPQNSRPIVNGDNEGRGSFVFFNQSTMRTGPETGCDTLKKARAAGLSGISDFGASAQEAFSRPKYFHKISPLF</sequence>
<gene>
    <name evidence="2" type="ORF">GGX14DRAFT_482643</name>
</gene>
<feature type="region of interest" description="Disordered" evidence="1">
    <location>
        <begin position="354"/>
        <end position="407"/>
    </location>
</feature>
<feature type="compositionally biased region" description="Polar residues" evidence="1">
    <location>
        <begin position="306"/>
        <end position="315"/>
    </location>
</feature>
<reference evidence="2" key="1">
    <citation type="submission" date="2023-03" db="EMBL/GenBank/DDBJ databases">
        <title>Massive genome expansion in bonnet fungi (Mycena s.s.) driven by repeated elements and novel gene families across ecological guilds.</title>
        <authorList>
            <consortium name="Lawrence Berkeley National Laboratory"/>
            <person name="Harder C.B."/>
            <person name="Miyauchi S."/>
            <person name="Viragh M."/>
            <person name="Kuo A."/>
            <person name="Thoen E."/>
            <person name="Andreopoulos B."/>
            <person name="Lu D."/>
            <person name="Skrede I."/>
            <person name="Drula E."/>
            <person name="Henrissat B."/>
            <person name="Morin E."/>
            <person name="Kohler A."/>
            <person name="Barry K."/>
            <person name="LaButti K."/>
            <person name="Morin E."/>
            <person name="Salamov A."/>
            <person name="Lipzen A."/>
            <person name="Mereny Z."/>
            <person name="Hegedus B."/>
            <person name="Baldrian P."/>
            <person name="Stursova M."/>
            <person name="Weitz H."/>
            <person name="Taylor A."/>
            <person name="Grigoriev I.V."/>
            <person name="Nagy L.G."/>
            <person name="Martin F."/>
            <person name="Kauserud H."/>
        </authorList>
    </citation>
    <scope>NUCLEOTIDE SEQUENCE</scope>
    <source>
        <strain evidence="2">9144</strain>
    </source>
</reference>
<feature type="region of interest" description="Disordered" evidence="1">
    <location>
        <begin position="249"/>
        <end position="316"/>
    </location>
</feature>
<feature type="compositionally biased region" description="Low complexity" evidence="1">
    <location>
        <begin position="265"/>
        <end position="296"/>
    </location>
</feature>
<evidence type="ECO:0000313" key="2">
    <source>
        <dbReference type="EMBL" id="KAJ7190785.1"/>
    </source>
</evidence>
<evidence type="ECO:0000256" key="1">
    <source>
        <dbReference type="SAM" id="MobiDB-lite"/>
    </source>
</evidence>
<accession>A0AAD6UMJ1</accession>
<feature type="compositionally biased region" description="Pro residues" evidence="1">
    <location>
        <begin position="17"/>
        <end position="26"/>
    </location>
</feature>
<feature type="region of interest" description="Disordered" evidence="1">
    <location>
        <begin position="1"/>
        <end position="112"/>
    </location>
</feature>
<feature type="compositionally biased region" description="Basic and acidic residues" evidence="1">
    <location>
        <begin position="390"/>
        <end position="407"/>
    </location>
</feature>
<keyword evidence="3" id="KW-1185">Reference proteome</keyword>